<protein>
    <recommendedName>
        <fullName evidence="4">CAP domain-containing protein</fullName>
    </recommendedName>
</protein>
<dbReference type="OrthoDB" id="60683at2157"/>
<dbReference type="InterPro" id="IPR035940">
    <property type="entry name" value="CAP_sf"/>
</dbReference>
<evidence type="ECO:0000313" key="3">
    <source>
        <dbReference type="Proteomes" id="UP000509667"/>
    </source>
</evidence>
<organism evidence="2 3">
    <name type="scientific">Halosimplex rubrum</name>
    <dbReference type="NCBI Taxonomy" id="869889"/>
    <lineage>
        <taxon>Archaea</taxon>
        <taxon>Methanobacteriati</taxon>
        <taxon>Methanobacteriota</taxon>
        <taxon>Stenosarchaea group</taxon>
        <taxon>Halobacteria</taxon>
        <taxon>Halobacteriales</taxon>
        <taxon>Haloarculaceae</taxon>
        <taxon>Halosimplex</taxon>
    </lineage>
</organism>
<feature type="compositionally biased region" description="Pro residues" evidence="1">
    <location>
        <begin position="81"/>
        <end position="96"/>
    </location>
</feature>
<proteinExistence type="predicted"/>
<gene>
    <name evidence="2" type="ORF">HZS55_20450</name>
</gene>
<dbReference type="EMBL" id="CP058910">
    <property type="protein sequence ID" value="QLH79518.1"/>
    <property type="molecule type" value="Genomic_DNA"/>
</dbReference>
<feature type="compositionally biased region" description="Low complexity" evidence="1">
    <location>
        <begin position="36"/>
        <end position="51"/>
    </location>
</feature>
<dbReference type="GeneID" id="56080287"/>
<accession>A0A7D5P7Y8</accession>
<evidence type="ECO:0000313" key="2">
    <source>
        <dbReference type="EMBL" id="QLH79518.1"/>
    </source>
</evidence>
<sequence length="294" mass="31272">MLRIDGRVLAASVLGVFLVGAIVGFAVGGGSGQPGGPTTPTDAGPGDGAAPTPTPSPVPTPTGTALPTTAATASPTAFPTATPPSTPTATPSPVPTPTTTLAPTVTSEPTPTATRTPTLIRRFDTAEIERQLRRLINDWREDRGLEPFGYPDGTVVRKLDRMATAHSVDMADLGETVHRIDNRSSAGRYRAAELFETCQFKKSDAQYIVTPTRNRLEVLGKTYAGKSYRGPNGTRYNENESMVARAVFENWRTDSVFRDRLAYANATRIGIGIETTERNEVYVAGNLCGVYGSA</sequence>
<feature type="compositionally biased region" description="Low complexity" evidence="1">
    <location>
        <begin position="97"/>
        <end position="110"/>
    </location>
</feature>
<dbReference type="Gene3D" id="3.40.33.10">
    <property type="entry name" value="CAP"/>
    <property type="match status" value="1"/>
</dbReference>
<dbReference type="KEGG" id="hrr:HZS55_20450"/>
<evidence type="ECO:0000256" key="1">
    <source>
        <dbReference type="SAM" id="MobiDB-lite"/>
    </source>
</evidence>
<feature type="compositionally biased region" description="Low complexity" evidence="1">
    <location>
        <begin position="61"/>
        <end position="80"/>
    </location>
</feature>
<keyword evidence="3" id="KW-1185">Reference proteome</keyword>
<evidence type="ECO:0008006" key="4">
    <source>
        <dbReference type="Google" id="ProtNLM"/>
    </source>
</evidence>
<reference evidence="2 3" key="1">
    <citation type="submission" date="2020-07" db="EMBL/GenBank/DDBJ databases">
        <title>Halosimplex pelagicum sp. nov. and Halosimplex rubrum sp. nov., isolated from salted brown alga Laminaria, and emended description of the genus Halosimplex.</title>
        <authorList>
            <person name="Cui H."/>
        </authorList>
    </citation>
    <scope>NUCLEOTIDE SEQUENCE [LARGE SCALE GENOMIC DNA]</scope>
    <source>
        <strain evidence="2 3">R27</strain>
    </source>
</reference>
<dbReference type="AlphaFoldDB" id="A0A7D5P7Y8"/>
<feature type="region of interest" description="Disordered" evidence="1">
    <location>
        <begin position="30"/>
        <end position="115"/>
    </location>
</feature>
<dbReference type="Proteomes" id="UP000509667">
    <property type="component" value="Chromosome"/>
</dbReference>
<dbReference type="RefSeq" id="WP_179909384.1">
    <property type="nucleotide sequence ID" value="NZ_CP058910.1"/>
</dbReference>
<name>A0A7D5P7Y8_9EURY</name>